<evidence type="ECO:0000256" key="7">
    <source>
        <dbReference type="ARBA" id="ARBA00022960"/>
    </source>
</evidence>
<dbReference type="InterPro" id="IPR018392">
    <property type="entry name" value="LysM"/>
</dbReference>
<dbReference type="CDD" id="cd16913">
    <property type="entry name" value="YkuD_like"/>
    <property type="match status" value="1"/>
</dbReference>
<evidence type="ECO:0000313" key="15">
    <source>
        <dbReference type="EMBL" id="CAI3972188.1"/>
    </source>
</evidence>
<reference evidence="15" key="1">
    <citation type="submission" date="2022-10" db="EMBL/GenBank/DDBJ databases">
        <authorList>
            <person name="Chen Y."/>
            <person name="Dougan E. K."/>
            <person name="Chan C."/>
            <person name="Rhodes N."/>
            <person name="Thang M."/>
        </authorList>
    </citation>
    <scope>NUCLEOTIDE SEQUENCE</scope>
</reference>
<evidence type="ECO:0000256" key="11">
    <source>
        <dbReference type="SAM" id="MobiDB-lite"/>
    </source>
</evidence>
<dbReference type="SMART" id="SM00257">
    <property type="entry name" value="LysM"/>
    <property type="match status" value="1"/>
</dbReference>
<evidence type="ECO:0000256" key="1">
    <source>
        <dbReference type="ARBA" id="ARBA00004752"/>
    </source>
</evidence>
<keyword evidence="12" id="KW-0732">Signal</keyword>
<evidence type="ECO:0000259" key="13">
    <source>
        <dbReference type="PROSITE" id="PS51782"/>
    </source>
</evidence>
<dbReference type="NCBIfam" id="TIGR00336">
    <property type="entry name" value="pyrE"/>
    <property type="match status" value="1"/>
</dbReference>
<dbReference type="Pfam" id="PF01476">
    <property type="entry name" value="LysM"/>
    <property type="match status" value="1"/>
</dbReference>
<evidence type="ECO:0000256" key="5">
    <source>
        <dbReference type="ARBA" id="ARBA00022679"/>
    </source>
</evidence>
<keyword evidence="17" id="KW-1185">Reference proteome</keyword>
<name>A0A9P1BGP6_9DINO</name>
<dbReference type="EC" id="2.4.2.10" evidence="3"/>
<dbReference type="InterPro" id="IPR038063">
    <property type="entry name" value="Transpep_catalytic_dom"/>
</dbReference>
<dbReference type="InterPro" id="IPR000836">
    <property type="entry name" value="PRTase_dom"/>
</dbReference>
<evidence type="ECO:0000256" key="12">
    <source>
        <dbReference type="SAM" id="SignalP"/>
    </source>
</evidence>
<dbReference type="HAMAP" id="MF_01208">
    <property type="entry name" value="PyrE"/>
    <property type="match status" value="1"/>
</dbReference>
<evidence type="ECO:0000256" key="9">
    <source>
        <dbReference type="ARBA" id="ARBA00022984"/>
    </source>
</evidence>
<dbReference type="FunFam" id="3.40.50.2020:FF:000029">
    <property type="entry name" value="Orotate phosphoribosyltransferase"/>
    <property type="match status" value="1"/>
</dbReference>
<keyword evidence="10" id="KW-0961">Cell wall biogenesis/degradation</keyword>
<dbReference type="Proteomes" id="UP001152797">
    <property type="component" value="Unassembled WGS sequence"/>
</dbReference>
<dbReference type="CDD" id="cd00118">
    <property type="entry name" value="LysM"/>
    <property type="match status" value="1"/>
</dbReference>
<keyword evidence="8" id="KW-0665">Pyrimidine biosynthesis</keyword>
<comment type="pathway">
    <text evidence="1">Cell wall biogenesis; peptidoglycan biosynthesis.</text>
</comment>
<proteinExistence type="inferred from homology"/>
<accession>A0A9P1BGP6</accession>
<keyword evidence="5" id="KW-0808">Transferase</keyword>
<dbReference type="OrthoDB" id="10263753at2759"/>
<dbReference type="PANTHER" id="PTHR19278:SF9">
    <property type="entry name" value="URIDINE 5'-MONOPHOSPHATE SYNTHASE"/>
    <property type="match status" value="1"/>
</dbReference>
<dbReference type="InterPro" id="IPR004467">
    <property type="entry name" value="Or_phspho_trans_dom"/>
</dbReference>
<keyword evidence="6" id="KW-0460">Magnesium</keyword>
<dbReference type="Gene3D" id="2.40.440.10">
    <property type="entry name" value="L,D-transpeptidase catalytic domain-like"/>
    <property type="match status" value="1"/>
</dbReference>
<dbReference type="Pfam" id="PF26351">
    <property type="entry name" value="DUF8091"/>
    <property type="match status" value="1"/>
</dbReference>
<keyword evidence="4 16" id="KW-0328">Glycosyltransferase</keyword>
<evidence type="ECO:0000256" key="2">
    <source>
        <dbReference type="ARBA" id="ARBA00004889"/>
    </source>
</evidence>
<comment type="caution">
    <text evidence="15">The sequence shown here is derived from an EMBL/GenBank/DDBJ whole genome shotgun (WGS) entry which is preliminary data.</text>
</comment>
<keyword evidence="7" id="KW-0133">Cell shape</keyword>
<reference evidence="16 17" key="2">
    <citation type="submission" date="2024-05" db="EMBL/GenBank/DDBJ databases">
        <authorList>
            <person name="Chen Y."/>
            <person name="Shah S."/>
            <person name="Dougan E. K."/>
            <person name="Thang M."/>
            <person name="Chan C."/>
        </authorList>
    </citation>
    <scope>NUCLEOTIDE SEQUENCE [LARGE SCALE GENOMIC DNA]</scope>
</reference>
<dbReference type="SUPFAM" id="SSF141523">
    <property type="entry name" value="L,D-transpeptidase catalytic domain-like"/>
    <property type="match status" value="1"/>
</dbReference>
<dbReference type="GO" id="GO:0008360">
    <property type="term" value="P:regulation of cell shape"/>
    <property type="evidence" value="ECO:0007669"/>
    <property type="project" value="UniProtKB-KW"/>
</dbReference>
<dbReference type="PANTHER" id="PTHR19278">
    <property type="entry name" value="OROTATE PHOSPHORIBOSYLTRANSFERASE"/>
    <property type="match status" value="1"/>
</dbReference>
<dbReference type="Gene3D" id="3.40.50.2020">
    <property type="match status" value="1"/>
</dbReference>
<dbReference type="Pfam" id="PF03734">
    <property type="entry name" value="YkuD"/>
    <property type="match status" value="1"/>
</dbReference>
<evidence type="ECO:0000313" key="17">
    <source>
        <dbReference type="Proteomes" id="UP001152797"/>
    </source>
</evidence>
<feature type="domain" description="LysM" evidence="13">
    <location>
        <begin position="267"/>
        <end position="310"/>
    </location>
</feature>
<evidence type="ECO:0000259" key="14">
    <source>
        <dbReference type="PROSITE" id="PS52029"/>
    </source>
</evidence>
<organism evidence="15">
    <name type="scientific">Cladocopium goreaui</name>
    <dbReference type="NCBI Taxonomy" id="2562237"/>
    <lineage>
        <taxon>Eukaryota</taxon>
        <taxon>Sar</taxon>
        <taxon>Alveolata</taxon>
        <taxon>Dinophyceae</taxon>
        <taxon>Suessiales</taxon>
        <taxon>Symbiodiniaceae</taxon>
        <taxon>Cladocopium</taxon>
    </lineage>
</organism>
<dbReference type="InterPro" id="IPR005490">
    <property type="entry name" value="LD_TPept_cat_dom"/>
</dbReference>
<protein>
    <recommendedName>
        <fullName evidence="3">orotate phosphoribosyltransferase</fullName>
        <ecNumber evidence="3">2.4.2.10</ecNumber>
    </recommendedName>
</protein>
<dbReference type="EMBL" id="CAMXCT020000001">
    <property type="protein sequence ID" value="CAL1125563.1"/>
    <property type="molecule type" value="Genomic_DNA"/>
</dbReference>
<dbReference type="InterPro" id="IPR023031">
    <property type="entry name" value="OPRT"/>
</dbReference>
<dbReference type="PROSITE" id="PS51782">
    <property type="entry name" value="LYSM"/>
    <property type="match status" value="1"/>
</dbReference>
<dbReference type="CDD" id="cd06223">
    <property type="entry name" value="PRTases_typeI"/>
    <property type="match status" value="1"/>
</dbReference>
<dbReference type="InterPro" id="IPR058404">
    <property type="entry name" value="DUF8091"/>
</dbReference>
<dbReference type="SUPFAM" id="SSF53271">
    <property type="entry name" value="PRTase-like"/>
    <property type="match status" value="1"/>
</dbReference>
<dbReference type="EMBL" id="CAMXCT030000001">
    <property type="protein sequence ID" value="CAL4759500.1"/>
    <property type="molecule type" value="Genomic_DNA"/>
</dbReference>
<evidence type="ECO:0000256" key="8">
    <source>
        <dbReference type="ARBA" id="ARBA00022975"/>
    </source>
</evidence>
<feature type="compositionally biased region" description="Low complexity" evidence="11">
    <location>
        <begin position="166"/>
        <end position="178"/>
    </location>
</feature>
<evidence type="ECO:0000256" key="10">
    <source>
        <dbReference type="ARBA" id="ARBA00023316"/>
    </source>
</evidence>
<evidence type="ECO:0000313" key="16">
    <source>
        <dbReference type="EMBL" id="CAL4759500.1"/>
    </source>
</evidence>
<dbReference type="InterPro" id="IPR029057">
    <property type="entry name" value="PRTase-like"/>
</dbReference>
<dbReference type="GO" id="GO:0071555">
    <property type="term" value="P:cell wall organization"/>
    <property type="evidence" value="ECO:0007669"/>
    <property type="project" value="UniProtKB-KW"/>
</dbReference>
<evidence type="ECO:0000256" key="3">
    <source>
        <dbReference type="ARBA" id="ARBA00011971"/>
    </source>
</evidence>
<dbReference type="PROSITE" id="PS52029">
    <property type="entry name" value="LD_TPASE"/>
    <property type="match status" value="1"/>
</dbReference>
<feature type="signal peptide" evidence="12">
    <location>
        <begin position="1"/>
        <end position="19"/>
    </location>
</feature>
<feature type="domain" description="L,D-TPase catalytic" evidence="14">
    <location>
        <begin position="315"/>
        <end position="434"/>
    </location>
</feature>
<dbReference type="InterPro" id="IPR036779">
    <property type="entry name" value="LysM_dom_sf"/>
</dbReference>
<feature type="chain" id="PRO_5043269431" description="orotate phosphoribosyltransferase" evidence="12">
    <location>
        <begin position="20"/>
        <end position="975"/>
    </location>
</feature>
<comment type="pathway">
    <text evidence="2">Pyrimidine metabolism; UMP biosynthesis via de novo pathway; UMP from orotate: step 1/2.</text>
</comment>
<sequence>MLIIFLLGGISYGVYLVLTIEPPGPPPEGLPEGWADAPKIEIPEMGPGGNPATMLPVEPPSTGHGAYHADPNASMSDAPAFGDPGTGGDAPTYQPEAAMNSASDAPPFNAGLPAVPNATEDAPAFEAQSPAPPVANPGGFPGEPVPSASLEPATGAAPDDSQHGMAPTDAAAAQTPAASYNEEMAVADPAAMSETEAASIGENDFAAAMDAIRQQLEQGDVANAHLELSRWYDDPRLSAVEHQDLMRILDRVAGTVVYSNQHNLLVPAYVVQPGDTLQSIGEKYQVPWQLLAKINGVAPNQLQVGSELKVVPGPFDAVVDLDEFLLTLYVQGRYAGRFRIGIGQDNSTPVGEYVVQQKLEDPVYYGPDQQIAADDPSNPLGERWIDLGEGLGIHGTNNPESVGKAESRGCVRLSPADVADVYDILSVGFWAVYDRQALLELVRERALKFGEFTLVSGKKASYYLDGKQVTLSSEGAKLVAEGMLELMGDSLPKAVGGMAIGADPITAAIITIAGVQGKELLGFMVRKEAKGHGLQRFIEGPVAEGDEVVIVEDVVTTGGSSLLAIERCEAYGLKVRGVLAVIDRMEGGRENFESKGYKFDPLFTIQDFGIEPPLKELYADDPADTEVTLGDYRIDVVSGDELVEIQHGSLSAIRDKIHALLGEHRVRVVKPVIGRKHLVKQASRAGKVKHRRLSPKRGTRLDVFEELVHFTRVFPHERLSLDVLLVDVEELRYPGHGRRRRWRKDDQVVEDRRLVEIVEMHSLHRAVDLRHFVGGDLPQPFDTQQLATALDVNRSFAQQIAYCFREMGTTRQVGKRGNTLLYEFADACEGERDGAPIGNADDDGSFVGGIGPLGADVRGGRDEFLSRDDFLLGVEVSKVLLPVVDLFVEIVVGDEVQSRRELRAAYFRAAVDDVARGAIQADEVRPGVLSRGEFGLCAIGRLRSGWQQQELGAQQPSRAGVGWDLLVIAIRHGDE</sequence>
<dbReference type="SUPFAM" id="SSF54106">
    <property type="entry name" value="LysM domain"/>
    <property type="match status" value="1"/>
</dbReference>
<dbReference type="GO" id="GO:0019856">
    <property type="term" value="P:pyrimidine nucleobase biosynthetic process"/>
    <property type="evidence" value="ECO:0007669"/>
    <property type="project" value="TreeGrafter"/>
</dbReference>
<keyword evidence="9" id="KW-0573">Peptidoglycan synthesis</keyword>
<feature type="region of interest" description="Disordered" evidence="11">
    <location>
        <begin position="61"/>
        <end position="178"/>
    </location>
</feature>
<gene>
    <name evidence="15" type="ORF">C1SCF055_LOCUS778</name>
</gene>
<dbReference type="Gene3D" id="3.10.350.10">
    <property type="entry name" value="LysM domain"/>
    <property type="match status" value="1"/>
</dbReference>
<dbReference type="AlphaFoldDB" id="A0A9P1BGP6"/>
<evidence type="ECO:0000256" key="4">
    <source>
        <dbReference type="ARBA" id="ARBA00022676"/>
    </source>
</evidence>
<dbReference type="EMBL" id="CAMXCT010000001">
    <property type="protein sequence ID" value="CAI3972188.1"/>
    <property type="molecule type" value="Genomic_DNA"/>
</dbReference>
<dbReference type="GO" id="GO:0006222">
    <property type="term" value="P:UMP biosynthetic process"/>
    <property type="evidence" value="ECO:0007669"/>
    <property type="project" value="TreeGrafter"/>
</dbReference>
<dbReference type="GO" id="GO:0004588">
    <property type="term" value="F:orotate phosphoribosyltransferase activity"/>
    <property type="evidence" value="ECO:0007669"/>
    <property type="project" value="UniProtKB-EC"/>
</dbReference>
<evidence type="ECO:0000256" key="6">
    <source>
        <dbReference type="ARBA" id="ARBA00022842"/>
    </source>
</evidence>